<dbReference type="Pfam" id="PF08240">
    <property type="entry name" value="ADH_N"/>
    <property type="match status" value="1"/>
</dbReference>
<dbReference type="RefSeq" id="WP_075974854.1">
    <property type="nucleotide sequence ID" value="NZ_MKQR01000011.1"/>
</dbReference>
<dbReference type="InterPro" id="IPR013968">
    <property type="entry name" value="PKS_KR"/>
</dbReference>
<keyword evidence="4" id="KW-0808">Transferase</keyword>
<comment type="function">
    <text evidence="10">Involved in the biosynthesis of antibiotic erythromycin via the biosynthesis of its aglycone precursor, 6-deoxyerythronolide B (6-dEB).</text>
</comment>
<dbReference type="GO" id="GO:0031177">
    <property type="term" value="F:phosphopantetheine binding"/>
    <property type="evidence" value="ECO:0007669"/>
    <property type="project" value="InterPro"/>
</dbReference>
<feature type="region of interest" description="N-terminal hotdog fold" evidence="14">
    <location>
        <begin position="912"/>
        <end position="1028"/>
    </location>
</feature>
<evidence type="ECO:0000256" key="9">
    <source>
        <dbReference type="ARBA" id="ARBA00052442"/>
    </source>
</evidence>
<dbReference type="PROSITE" id="PS50075">
    <property type="entry name" value="CARRIER"/>
    <property type="match status" value="3"/>
</dbReference>
<dbReference type="SUPFAM" id="SSF52151">
    <property type="entry name" value="FabD/lysophospholipase-like"/>
    <property type="match status" value="3"/>
</dbReference>
<evidence type="ECO:0000256" key="3">
    <source>
        <dbReference type="ARBA" id="ARBA00022553"/>
    </source>
</evidence>
<keyword evidence="5" id="KW-0677">Repeat</keyword>
<protein>
    <recommendedName>
        <fullName evidence="13">6-deoxyerythronolide-B synthase</fullName>
        <ecNumber evidence="13">2.3.1.94</ecNumber>
    </recommendedName>
</protein>
<evidence type="ECO:0000313" key="20">
    <source>
        <dbReference type="Proteomes" id="UP000186040"/>
    </source>
</evidence>
<dbReference type="EC" id="2.3.1.94" evidence="13"/>
<dbReference type="InterPro" id="IPR032821">
    <property type="entry name" value="PKS_assoc"/>
</dbReference>
<evidence type="ECO:0000259" key="18">
    <source>
        <dbReference type="PROSITE" id="PS52019"/>
    </source>
</evidence>
<feature type="domain" description="Ketosynthase family 3 (KS3)" evidence="17">
    <location>
        <begin position="34"/>
        <end position="458"/>
    </location>
</feature>
<dbReference type="InterPro" id="IPR036736">
    <property type="entry name" value="ACP-like_sf"/>
</dbReference>
<dbReference type="PROSITE" id="PS52004">
    <property type="entry name" value="KS3_2"/>
    <property type="match status" value="3"/>
</dbReference>
<dbReference type="Pfam" id="PF00698">
    <property type="entry name" value="Acyl_transf_1"/>
    <property type="match status" value="3"/>
</dbReference>
<comment type="catalytic activity">
    <reaction evidence="9">
        <text>6 (S)-methylmalonyl-CoA + propanoyl-CoA + 6 NADPH + 12 H(+) = 6-deoxyerythronolide B + 6 CO2 + 6 NADP(+) + 7 CoA + H2O</text>
        <dbReference type="Rhea" id="RHEA:23068"/>
        <dbReference type="ChEBI" id="CHEBI:15377"/>
        <dbReference type="ChEBI" id="CHEBI:15378"/>
        <dbReference type="ChEBI" id="CHEBI:16089"/>
        <dbReference type="ChEBI" id="CHEBI:16526"/>
        <dbReference type="ChEBI" id="CHEBI:57287"/>
        <dbReference type="ChEBI" id="CHEBI:57327"/>
        <dbReference type="ChEBI" id="CHEBI:57392"/>
        <dbReference type="ChEBI" id="CHEBI:57783"/>
        <dbReference type="ChEBI" id="CHEBI:58349"/>
        <dbReference type="EC" id="2.3.1.94"/>
    </reaction>
</comment>
<dbReference type="Gene3D" id="6.10.140.1830">
    <property type="match status" value="1"/>
</dbReference>
<dbReference type="SMART" id="SM00829">
    <property type="entry name" value="PKS_ER"/>
    <property type="match status" value="1"/>
</dbReference>
<dbReference type="InterPro" id="IPR016039">
    <property type="entry name" value="Thiolase-like"/>
</dbReference>
<dbReference type="InterPro" id="IPR049900">
    <property type="entry name" value="PKS_mFAS_DH"/>
</dbReference>
<evidence type="ECO:0000256" key="12">
    <source>
        <dbReference type="ARBA" id="ARBA00063272"/>
    </source>
</evidence>
<feature type="active site" description="Proton acceptor; for dehydratase activity" evidence="14">
    <location>
        <position position="4038"/>
    </location>
</feature>
<feature type="active site" description="Proton donor; for dehydratase activity" evidence="14">
    <location>
        <position position="1094"/>
    </location>
</feature>
<dbReference type="Gene3D" id="3.40.366.10">
    <property type="entry name" value="Malonyl-Coenzyme A Acyl Carrier Protein, domain 2"/>
    <property type="match status" value="3"/>
</dbReference>
<accession>A0A1Q9LM93</accession>
<dbReference type="GO" id="GO:0004312">
    <property type="term" value="F:fatty acid synthase activity"/>
    <property type="evidence" value="ECO:0007669"/>
    <property type="project" value="TreeGrafter"/>
</dbReference>
<dbReference type="PANTHER" id="PTHR43775:SF51">
    <property type="entry name" value="INACTIVE PHENOLPHTHIOCEROL SYNTHESIS POLYKETIDE SYNTHASE TYPE I PKS1-RELATED"/>
    <property type="match status" value="1"/>
</dbReference>
<dbReference type="CDD" id="cd08956">
    <property type="entry name" value="KR_3_FAS_SDR_x"/>
    <property type="match status" value="2"/>
</dbReference>
<dbReference type="PROSITE" id="PS52019">
    <property type="entry name" value="PKS_MFAS_DH"/>
    <property type="match status" value="2"/>
</dbReference>
<feature type="region of interest" description="C-terminal hotdog fold" evidence="14">
    <location>
        <begin position="4143"/>
        <end position="4280"/>
    </location>
</feature>
<dbReference type="InterPro" id="IPR050091">
    <property type="entry name" value="PKS_NRPS_Biosynth_Enz"/>
</dbReference>
<dbReference type="SMART" id="SM00823">
    <property type="entry name" value="PKS_PP"/>
    <property type="match status" value="3"/>
</dbReference>
<evidence type="ECO:0000259" key="17">
    <source>
        <dbReference type="PROSITE" id="PS52004"/>
    </source>
</evidence>
<feature type="domain" description="PKS/mFAS DH" evidence="18">
    <location>
        <begin position="912"/>
        <end position="1167"/>
    </location>
</feature>
<dbReference type="Pfam" id="PF08990">
    <property type="entry name" value="Docking"/>
    <property type="match status" value="1"/>
</dbReference>
<feature type="active site" description="Proton donor; for dehydratase activity" evidence="14">
    <location>
        <position position="4204"/>
    </location>
</feature>
<dbReference type="PROSITE" id="PS01162">
    <property type="entry name" value="QOR_ZETA_CRYSTAL"/>
    <property type="match status" value="1"/>
</dbReference>
<dbReference type="InterPro" id="IPR014031">
    <property type="entry name" value="Ketoacyl_synth_C"/>
</dbReference>
<dbReference type="SUPFAM" id="SSF55048">
    <property type="entry name" value="Probable ACP-binding domain of malonyl-CoA ACP transacylase"/>
    <property type="match status" value="3"/>
</dbReference>
<dbReference type="Pfam" id="PF16197">
    <property type="entry name" value="KAsynt_C_assoc"/>
    <property type="match status" value="3"/>
</dbReference>
<dbReference type="InterPro" id="IPR049552">
    <property type="entry name" value="PKS_DH_N"/>
</dbReference>
<dbReference type="SMART" id="SM00827">
    <property type="entry name" value="PKS_AT"/>
    <property type="match status" value="3"/>
</dbReference>
<evidence type="ECO:0000256" key="4">
    <source>
        <dbReference type="ARBA" id="ARBA00022679"/>
    </source>
</evidence>
<feature type="domain" description="Carrier" evidence="16">
    <location>
        <begin position="3051"/>
        <end position="3126"/>
    </location>
</feature>
<evidence type="ECO:0000256" key="10">
    <source>
        <dbReference type="ARBA" id="ARBA00060158"/>
    </source>
</evidence>
<sequence length="5179" mass="531550">MTTSNDKLLEALRASVKEAERLRRRTRALQDRQTEPIAVVGMACRFPGGVRSPEQLWELLVAGGDAVGDFPADRGWDLDALYDPDPDSPGTSYTRRGAFLDDVAGFDADLFGVNPREALAMDPQQRLLLETTWEVFERAGLDATTLRGSRTGVYVGANVHDYPEALRGAPDDLGGYVATGNAASVVSGRIAYAFGLEGPAVTVDTACSASLVSLHLAVQALRAGECDLAVTGGATVMASPAAFTEFSRQRGLAADGRCKPFAAAADGTGWGEGVGVLLVERLSDAQRLGHRVLGVVRGTAVNSDGASNGLTAPNGPSQRRVIRAALDNAQLTTADVDAVEAHGTGTALGDPIEAQALLATYGADRDRPLLLGSLKSNIGHTQAAAGVAGVIKMLLALRHGTLPATLHVDAPSPRVDWSAGAVEVVTAAREWPAVDRPRRAGVSSFGMSGTNAHVVLEQGPATEPAADPAAAEPASSAPVSWFLSAGSDAALRARAAELAGTGADAADVARSLVFTRTALRSRAVVVGSGDVLADGVAALAAGVPHPAVVTGTAGEPGRTVFVFPGQGSQWVGMARGLAASSEVFAARLAECDAALSEFKDWSLDEALSDAALLERVDVVQPVLWAVMVSLAEVWRSWGIQPAAVVGHSQGEIAAAVVAGALSLEDGARVVALRSRVLRRLAGRGGMVSVAAGVEAVRGRIAGFGERLSVAAINGETAVVVSGEPSALDELVAGCEADGVRAKRIPVDYASHSAQVDELRDELAEVLAPVRPRVGSVPVYSTLTGRVEDGSVMGAGYWFDNLRSTVEFAGAVRRLVDDEFGVFVECSPHPVLTMALPDDVIAVGSLKRDHGGLDRMLLSLGEAVVAGAAPDWAAVLPGDGRADLPTYPFQHQRFWPARGAADLTSTGLVGTGHPLLGAALSLADNDGVVLTGTLSTATAPWLGDHVVGGRVVVPGTALLDLVLAAGRQAGVPHVDGLTLHEPLALPATVQVSIGAGADSRPVTVFARQDPADEWVRHASGALRAEPVEVAVGQWPADAEEVTLDGLHDRFAEGGIAYGPAFRGLVRAWRHGDEVLAEAATDADTGGFGVHPALLDAALHALATAEGAPALPFDWQGVTVHAAGARAIRARMTPAGPDAVSLVVTTPDGEPVLTAERLSFRPADLSAPTTPLHRLDWTPTPSTGADPVDLADAHADLPAPLVVRCPAGTTAADVLPLLQAWSTRDDGLLTLVVATDPDGAGAAGLTRSAAAEHPGRFAVVETPDAVLLPAGDEPWTRVLDGALHAPRLARVTDEGAADPFPADGPVLVIGGTGTLGAEVALHLARRGVRTLVLTSRRGPAAPGAADLVARLAELGAEATVHACDAADADALRALLTEHPVTAVVHTAGVLDDSVLAAVTPDRLAAAATPKVTAARALDEATAGLDLTAFVVFSAAAGLFGNPGQGAYAAANAALDALVARRRAEGKPGTALAWGLWDQASGMTGHLDAAAVARLARAGVAPLPTATALALFDAATARDEALLVPVGLDLAALRARPEVPHLLRGLVGPRRAHLRSVEAGGADALAGLTGAERERKLLDLVRTHAAAVLGHASATAVEPGRAFKELGFDSLTAVELRNRLAAATGTRLPATAVFDHPTPRALAAAIAGSAPAPQAAATTVAAGEPIAIVAMACRYPGGVDSPERLWELVRSGGDAIAPFPADRGWDVTGGYDPAGERPGSFSAREGGFLDGVADFDAELFGISPREALAMDPQQRLLLEVAWEAFERAGVPAESLRGSRTGVFAGLMYSDYAARLDTVPADVEGHLGTGNSGSVASGRVAYAFGLEGPAVTVDTACSSSLVAMHLAAQALRNGECDLALAGGVTVMSTPGLFAEFSRQRGLAPDGRCKAFGAGADGTGFAEGAGLLLVQRLSDARKAGRRVLAVLRGSAVNSDGASNGLTAPNGPSQERVIRAALAAAGLRPSDVDAVEAHGTGTVLGDPIEAQALLATYGQDRATPLRLGSVKSNIGHTQAAAGVAGVIKVVEALRHEELPATLHADQASPHVDWSAGAVSLLTEPVPWPRAAVPRRAGVSSFGVSGTNAHVVIEQGDPEPAPAAEAPTEVPLVLSARSEAALRAAAARLAEALPTLPVVSAAYSLATTRARLPHTAVALSPQALDALAAGGQDPMLVRGVARDPGAVAFVFPGQGSQWVGMARCLLVDSPVFAARMAECAEALAPFTDWSLTDALGDADLLDRVDVVQPALWAVMVSLAAVWRSWGVEPAAVVGHSQGEIAAAVVAGALSLEDGARVVALRSRALRGLAGRGGMVSVALGEDDVRARIAPWGERISVAAVNGATAVVVSGEPDALAELIAACEADDVRARRVPVDYASHSAQVDDLRAEVMAALEPIRPRAGEIPVYSTLTGQVEDGSGMDAGYWFANLRSTVQFADAVDRLRADGVGVFVECSPHPVLTVAMPEDVVAVGSLRRDDGALTRMLLSLGEAVVGGVVPDWAAVIPGGRRVDLPTYPFQRTRYWLEPGPQAPAGDTEFWAAVARGDLDALAPAGPERDALRTALPALAAWHGRRQDREAIDSWRYRLDWEPVHATGGLPAGDWQVLVHAEQAEHPWPRAAAEALGAEVVTADDTDDRASLAARLRGDGVLSFLALAEHPHAEHPDLPAGLALTLAAVQALHDTGATARFWAATSGAVSTGADDPVRAPAQAQVWGLGKVVALEHPALWGGLVDLPADPADPAAALAVLTGEEDQVAVRADGVRAARLLRCAPTAADPWRPTGTVLLTGGTGALGPHVARWLVAAGAPRVVLTSRLGADAPGAAELTAELDGAVEFARCDVTSAADVRAVADRLAAEGAPVRSVLHAAAFIKLDPVAATTPAEFAAVVRPKVGGALVLDEVFGDTVEDFVLFSSIAATWGSGDHAAYAAANAHLDALAAARRARGAAGTSIAWGVWAAANEWDDGHVHEGVDPERVHRQGLPFLDPARALTALGEVAAGPDAVPAVADVAWDRFVPVFTSLRPSPLLSRLPEVAALTEADSGAGGAAGGGLRAELAGVAPADRLRRLVAVVREHAAAALGHGGADGVDPRTAFRDLGLDSLTAVDLRNRLTAATGLRVPTTVVFDHPTATALAEHLDAELFGRAAPAQVVVREAVDEPIAIVGMACRFPGGVASPADLWQLLDAGGDAIGPLPTDRGWPADLHHPDPDHPGTTYAAAGGFLDRLADFDPAFFGISPREAAAMDPHQRLLLEVSWEALEHAGVDPTTLRGTRAGVFAGVNYQDYAARLTGADDLSEGHLLVGSAASVVTGRVSYTLGLEGPAVTVDTACSSSLVALHLAARSLRSGETDLALAGGVAVMSSPGALIGFSRQRGLAADGRCKAFGAGADGMSLAEGAGMLLVTRLSEARRRGLPVLAVVRGTATNQDGASNGLTAPNGRSQQRVIREALAEAGLGAAEVDYVEAHGTGTALGDPIEADALLAAYGQRRDQPLLLGSVKSNIGHTQAASGVAGVIKAVLALRHAHLPRTLHADEPTPHVDWTAGAVRLVQEPTAWPRTGRARRAAVSSFGMSGTNAHVVLEQGDPLPEPTATPSAAPVPLLVSARTPAALRDQAARVAAALPALPAASAAFSLATTRTAFDHRAVALTRDALAALAGGTPHPLLVEGVAGDPGGIAFVFPGQGSQWVGMARALLAGSPVFAERMGECAAALAAFVDWSPAAALDDAELMGRVDVVQPLLWAVMVSLAEVWRSWGVEPAAVVGHSQGEIAAAVVAGALSLEDGARVVALRSKVLRRLAGRGGMVSVALPQDQVAARIAAFGERLSIAAINGASAVVVSGEPSALDELVAGCEAEGVRAKRIPVDYASHSAQVDELRDELMAVLEPVRPRVGEVPVYSTLTGRVEDGSVMGAGYWFDNLRSTVEFAGAVERLAADGFGTFVECSPHPVLTMALPEDVLAVGSLKRDDGGLSRMLLSLGELVVRGVQPDWAAVVPDGERVELPTYAFQHERYWLDAPRRTGATGSHPVLGDAVELATGAGLVLTGRVGVGSHPWTADHALSGRVLVPGTGMLDLALHAADQAGCAQVEELLLTAPLVLPARGDLDVQATVSEPDDEGRRDLAIHSRPAGSTAPWTEHATGVLSPRAPAVPDADPVWPPAGAEPIPVDPDQVYAAFAAAGFDYGPAFRGLRAAWRAGDALFAEVELPEAARDGAAGFAAHPALLDAGLHAALLDALDGPGGGLPFAWRGAALHATGAVALRVALRPVGPDAISLDFTDTAGSPVLTVASLVSRKMTARSLSSAPDSLYLTRWTPVPAGDDQTETVVLRRTGARTQRDAVVDTITELRALLSGGDARVAVVTERAVAVRDGEDVLDLAHAPLWGLVRSVQAEQPGRVVLVDLDPAGTPEADLAAALAVVDEPLLAVRDGAVLAPRLARVGASASLVPPGPVWRVEAPEPGTLDALAAVDCAEEVAEPGPGQVRVAVRASGLNFRDVMIALGMYPERAQLGGEGAGVVTAVGAGVTGFAPGDRVLGMFTGGFGTHALADARMLAPLPAGWGFAEAAAVPVVFLTAYYGLRDLGRLAAGETVLVHAAAGGVGMAAAQLARHWGATVLATASPAKWDAVRALGVERVASSRDLAFAEEFGAGSVDVVLNSLAGEFVDASAGLLRPGGRFVEMGKTDVRDGLPGAEYRAFDLLADAGPDRVGEILREVLALFDQGALTHLPRTEFDVRRAPDAFRFVSHAKHIGKVVLTTPAPLDPDGAVLVTGGTGTLGAHVARRLVARHGVRHLVLAARSAGTAVDLADELRAAGAEVVLAACDVADRAALADLLAGLDRPLTAVVHAAGALDDGTLDTLTPEQVDAVLRVKADAATALHELTGDLAAFVLFSAAGATLGSPGQGNYAAANAALDALAAHRRAHGLPAVSLAWGLWDDASGLTAGVDRARLGRGGVRALPTAEALDLFDAALLVDEPVLVPVGLDLAPREVVPPLLRGLVRTTAARRAAATAAGEVPLAQRLAATAPRARAGLVLDVVCDHVAAVLGFTHRASVDPERPFKDVGFDSLTAVELRNRLTAATGLKLPATLVFDHPTPAALAAHLVEGLGGEGLGAPAPSAPAARDTDVTAELDRVALALETADAGAAGALAARLRELLDRATAVAEPFDPFEPEDPASATALADVADEDIFDFIDQRFGRSESV</sequence>
<dbReference type="STRING" id="1193682.BJP25_16755"/>
<feature type="domain" description="Carrier" evidence="16">
    <location>
        <begin position="1572"/>
        <end position="1647"/>
    </location>
</feature>
<evidence type="ECO:0000256" key="6">
    <source>
        <dbReference type="ARBA" id="ARBA00023194"/>
    </source>
</evidence>
<dbReference type="InterPro" id="IPR013154">
    <property type="entry name" value="ADH-like_N"/>
</dbReference>
<dbReference type="InterPro" id="IPR014030">
    <property type="entry name" value="Ketoacyl_synth_N"/>
</dbReference>
<feature type="region of interest" description="N-terminal hotdog fold" evidence="14">
    <location>
        <begin position="4006"/>
        <end position="4129"/>
    </location>
</feature>
<dbReference type="SUPFAM" id="SSF51735">
    <property type="entry name" value="NAD(P)-binding Rossmann-fold domains"/>
    <property type="match status" value="7"/>
</dbReference>
<dbReference type="Pfam" id="PF00109">
    <property type="entry name" value="ketoacyl-synt"/>
    <property type="match status" value="3"/>
</dbReference>
<dbReference type="PANTHER" id="PTHR43775">
    <property type="entry name" value="FATTY ACID SYNTHASE"/>
    <property type="match status" value="1"/>
</dbReference>
<dbReference type="GO" id="GO:0047879">
    <property type="term" value="F:erythronolide synthase activity"/>
    <property type="evidence" value="ECO:0007669"/>
    <property type="project" value="UniProtKB-EC"/>
</dbReference>
<feature type="region of interest" description="C-terminal hotdog fold" evidence="14">
    <location>
        <begin position="1037"/>
        <end position="1167"/>
    </location>
</feature>
<dbReference type="InterPro" id="IPR020807">
    <property type="entry name" value="PKS_DH"/>
</dbReference>
<keyword evidence="6" id="KW-0045">Antibiotic biosynthesis</keyword>
<dbReference type="InterPro" id="IPR002364">
    <property type="entry name" value="Quin_OxRdtase/zeta-crystal_CS"/>
</dbReference>
<keyword evidence="15" id="KW-0175">Coiled coil</keyword>
<dbReference type="Gene3D" id="3.40.50.720">
    <property type="entry name" value="NAD(P)-binding Rossmann-like Domain"/>
    <property type="match status" value="5"/>
</dbReference>
<evidence type="ECO:0000259" key="16">
    <source>
        <dbReference type="PROSITE" id="PS50075"/>
    </source>
</evidence>
<feature type="domain" description="Ketosynthase family 3 (KS3)" evidence="17">
    <location>
        <begin position="3142"/>
        <end position="3565"/>
    </location>
</feature>
<dbReference type="SUPFAM" id="SSF47336">
    <property type="entry name" value="ACP-like"/>
    <property type="match status" value="3"/>
</dbReference>
<keyword evidence="8" id="KW-0012">Acyltransferase</keyword>
<dbReference type="SMART" id="SM01294">
    <property type="entry name" value="PKS_PP_betabranch"/>
    <property type="match status" value="3"/>
</dbReference>
<dbReference type="Gene3D" id="3.30.70.3290">
    <property type="match status" value="3"/>
</dbReference>
<feature type="domain" description="Ketosynthase family 3 (KS3)" evidence="17">
    <location>
        <begin position="1660"/>
        <end position="2084"/>
    </location>
</feature>
<dbReference type="InterPro" id="IPR018201">
    <property type="entry name" value="Ketoacyl_synth_AS"/>
</dbReference>
<keyword evidence="3" id="KW-0597">Phosphoprotein</keyword>
<feature type="domain" description="PKS/mFAS DH" evidence="18">
    <location>
        <begin position="4006"/>
        <end position="4280"/>
    </location>
</feature>
<comment type="caution">
    <text evidence="19">The sequence shown here is derived from an EMBL/GenBank/DDBJ whole genome shotgun (WGS) entry which is preliminary data.</text>
</comment>
<dbReference type="Gene3D" id="3.90.180.10">
    <property type="entry name" value="Medium-chain alcohol dehydrogenases, catalytic domain"/>
    <property type="match status" value="1"/>
</dbReference>
<feature type="domain" description="Carrier" evidence="16">
    <location>
        <begin position="5008"/>
        <end position="5083"/>
    </location>
</feature>
<dbReference type="SMART" id="SM00822">
    <property type="entry name" value="PKS_KR"/>
    <property type="match status" value="3"/>
</dbReference>
<dbReference type="CDD" id="cd08952">
    <property type="entry name" value="KR_1_SDR_x"/>
    <property type="match status" value="1"/>
</dbReference>
<keyword evidence="7" id="KW-0511">Multifunctional enzyme</keyword>
<evidence type="ECO:0000313" key="19">
    <source>
        <dbReference type="EMBL" id="OLR93152.1"/>
    </source>
</evidence>
<dbReference type="Pfam" id="PF00550">
    <property type="entry name" value="PP-binding"/>
    <property type="match status" value="3"/>
</dbReference>
<gene>
    <name evidence="19" type="ORF">BJP25_16755</name>
</gene>
<organism evidence="19 20">
    <name type="scientific">Actinokineospora bangkokensis</name>
    <dbReference type="NCBI Taxonomy" id="1193682"/>
    <lineage>
        <taxon>Bacteria</taxon>
        <taxon>Bacillati</taxon>
        <taxon>Actinomycetota</taxon>
        <taxon>Actinomycetes</taxon>
        <taxon>Pseudonocardiales</taxon>
        <taxon>Pseudonocardiaceae</taxon>
        <taxon>Actinokineospora</taxon>
    </lineage>
</organism>
<dbReference type="Gene3D" id="3.10.129.110">
    <property type="entry name" value="Polyketide synthase dehydratase"/>
    <property type="match status" value="2"/>
</dbReference>
<dbReference type="Gene3D" id="3.40.47.10">
    <property type="match status" value="3"/>
</dbReference>
<dbReference type="Proteomes" id="UP000186040">
    <property type="component" value="Unassembled WGS sequence"/>
</dbReference>
<dbReference type="SMART" id="SM00826">
    <property type="entry name" value="PKS_DH"/>
    <property type="match status" value="2"/>
</dbReference>
<dbReference type="CDD" id="cd05195">
    <property type="entry name" value="enoyl_red"/>
    <property type="match status" value="1"/>
</dbReference>
<feature type="coiled-coil region" evidence="15">
    <location>
        <begin position="5"/>
        <end position="32"/>
    </location>
</feature>
<dbReference type="GO" id="GO:0008270">
    <property type="term" value="F:zinc ion binding"/>
    <property type="evidence" value="ECO:0007669"/>
    <property type="project" value="InterPro"/>
</dbReference>
<dbReference type="InterPro" id="IPR057326">
    <property type="entry name" value="KR_dom"/>
</dbReference>
<dbReference type="InterPro" id="IPR020841">
    <property type="entry name" value="PKS_Beta-ketoAc_synthase_dom"/>
</dbReference>
<comment type="pathway">
    <text evidence="11">Antibiotic biosynthesis; erythromycin biosynthesis.</text>
</comment>
<reference evidence="19 20" key="1">
    <citation type="submission" date="2016-10" db="EMBL/GenBank/DDBJ databases">
        <title>The Draft Genome Sequence of Actinokineospora bangkokensis 44EHWT reveals the biosynthetic pathway of antifungal compounds Thailandins with unusual extender unit butylmalonyl-CoA.</title>
        <authorList>
            <person name="Greule A."/>
            <person name="Intra B."/>
            <person name="Flemming S."/>
            <person name="Rommel M.G."/>
            <person name="Panbangred W."/>
            <person name="Bechthold A."/>
        </authorList>
    </citation>
    <scope>NUCLEOTIDE SEQUENCE [LARGE SCALE GENOMIC DNA]</scope>
    <source>
        <strain evidence="19 20">44EHW</strain>
    </source>
</reference>
<dbReference type="Pfam" id="PF08659">
    <property type="entry name" value="KR"/>
    <property type="match status" value="3"/>
</dbReference>
<keyword evidence="20" id="KW-1185">Reference proteome</keyword>
<dbReference type="InterPro" id="IPR042104">
    <property type="entry name" value="PKS_dehydratase_sf"/>
</dbReference>
<dbReference type="InterPro" id="IPR001227">
    <property type="entry name" value="Ac_transferase_dom_sf"/>
</dbReference>
<dbReference type="Pfam" id="PF21089">
    <property type="entry name" value="PKS_DH_N"/>
    <property type="match status" value="2"/>
</dbReference>
<dbReference type="GO" id="GO:0016491">
    <property type="term" value="F:oxidoreductase activity"/>
    <property type="evidence" value="ECO:0007669"/>
    <property type="project" value="InterPro"/>
</dbReference>
<keyword evidence="2" id="KW-0596">Phosphopantetheine</keyword>
<dbReference type="SUPFAM" id="SSF53901">
    <property type="entry name" value="Thiolase-like"/>
    <property type="match status" value="3"/>
</dbReference>
<evidence type="ECO:0000256" key="15">
    <source>
        <dbReference type="SAM" id="Coils"/>
    </source>
</evidence>
<dbReference type="SUPFAM" id="SSF50129">
    <property type="entry name" value="GroES-like"/>
    <property type="match status" value="1"/>
</dbReference>
<evidence type="ECO:0000256" key="13">
    <source>
        <dbReference type="ARBA" id="ARBA00066981"/>
    </source>
</evidence>
<dbReference type="GO" id="GO:0033068">
    <property type="term" value="P:macrolide biosynthetic process"/>
    <property type="evidence" value="ECO:0007669"/>
    <property type="project" value="UniProtKB-ARBA"/>
</dbReference>
<dbReference type="InterPro" id="IPR041618">
    <property type="entry name" value="PKS_DE"/>
</dbReference>
<dbReference type="OrthoDB" id="9778690at2"/>
<dbReference type="InterPro" id="IPR020843">
    <property type="entry name" value="ER"/>
</dbReference>
<dbReference type="FunFam" id="1.10.1200.10:FF:000007">
    <property type="entry name" value="Probable polyketide synthase pks17"/>
    <property type="match status" value="3"/>
</dbReference>
<evidence type="ECO:0000256" key="5">
    <source>
        <dbReference type="ARBA" id="ARBA00022737"/>
    </source>
</evidence>
<dbReference type="FunFam" id="3.40.366.10:FF:000002">
    <property type="entry name" value="Probable polyketide synthase 2"/>
    <property type="match status" value="3"/>
</dbReference>
<dbReference type="InterPro" id="IPR016036">
    <property type="entry name" value="Malonyl_transacylase_ACP-bd"/>
</dbReference>
<dbReference type="NCBIfam" id="NF045894">
    <property type="entry name" value="PKS_plus_SDR"/>
    <property type="match status" value="1"/>
</dbReference>
<dbReference type="InterPro" id="IPR020806">
    <property type="entry name" value="PKS_PP-bd"/>
</dbReference>
<dbReference type="CDD" id="cd00833">
    <property type="entry name" value="PKS"/>
    <property type="match status" value="3"/>
</dbReference>
<dbReference type="Gene3D" id="1.10.1200.10">
    <property type="entry name" value="ACP-like"/>
    <property type="match status" value="3"/>
</dbReference>
<evidence type="ECO:0000256" key="8">
    <source>
        <dbReference type="ARBA" id="ARBA00023315"/>
    </source>
</evidence>
<dbReference type="FunFam" id="3.40.47.10:FF:000019">
    <property type="entry name" value="Polyketide synthase type I"/>
    <property type="match status" value="3"/>
</dbReference>
<dbReference type="InterPro" id="IPR049551">
    <property type="entry name" value="PKS_DH_C"/>
</dbReference>
<dbReference type="InterPro" id="IPR009081">
    <property type="entry name" value="PP-bd_ACP"/>
</dbReference>
<comment type="cofactor">
    <cofactor evidence="1">
        <name>pantetheine 4'-phosphate</name>
        <dbReference type="ChEBI" id="CHEBI:47942"/>
    </cofactor>
</comment>
<evidence type="ECO:0000256" key="7">
    <source>
        <dbReference type="ARBA" id="ARBA00023268"/>
    </source>
</evidence>
<dbReference type="GO" id="GO:0006633">
    <property type="term" value="P:fatty acid biosynthetic process"/>
    <property type="evidence" value="ECO:0007669"/>
    <property type="project" value="InterPro"/>
</dbReference>
<dbReference type="Pfam" id="PF02801">
    <property type="entry name" value="Ketoacyl-synt_C"/>
    <property type="match status" value="3"/>
</dbReference>
<dbReference type="PROSITE" id="PS00012">
    <property type="entry name" value="PHOSPHOPANTETHEINE"/>
    <property type="match status" value="3"/>
</dbReference>
<dbReference type="GO" id="GO:0004315">
    <property type="term" value="F:3-oxoacyl-[acyl-carrier-protein] synthase activity"/>
    <property type="evidence" value="ECO:0007669"/>
    <property type="project" value="InterPro"/>
</dbReference>
<dbReference type="InterPro" id="IPR006162">
    <property type="entry name" value="Ppantetheine_attach_site"/>
</dbReference>
<dbReference type="InterPro" id="IPR015083">
    <property type="entry name" value="NorB/c/GfsB-D-like_docking"/>
</dbReference>
<evidence type="ECO:0000256" key="2">
    <source>
        <dbReference type="ARBA" id="ARBA00022450"/>
    </source>
</evidence>
<feature type="active site" description="Proton acceptor; for dehydratase activity" evidence="14">
    <location>
        <position position="944"/>
    </location>
</feature>
<dbReference type="SMART" id="SM00825">
    <property type="entry name" value="PKS_KS"/>
    <property type="match status" value="3"/>
</dbReference>
<dbReference type="InterPro" id="IPR036291">
    <property type="entry name" value="NAD(P)-bd_dom_sf"/>
</dbReference>
<dbReference type="Pfam" id="PF14765">
    <property type="entry name" value="PS-DH"/>
    <property type="match status" value="2"/>
</dbReference>
<evidence type="ECO:0000256" key="1">
    <source>
        <dbReference type="ARBA" id="ARBA00001957"/>
    </source>
</evidence>
<dbReference type="Pfam" id="PF18369">
    <property type="entry name" value="PKS_DE"/>
    <property type="match status" value="1"/>
</dbReference>
<evidence type="ECO:0000256" key="11">
    <source>
        <dbReference type="ARBA" id="ARBA00060622"/>
    </source>
</evidence>
<name>A0A1Q9LM93_9PSEU</name>
<proteinExistence type="predicted"/>
<dbReference type="InterPro" id="IPR016035">
    <property type="entry name" value="Acyl_Trfase/lysoPLipase"/>
</dbReference>
<dbReference type="Pfam" id="PF13602">
    <property type="entry name" value="ADH_zinc_N_2"/>
    <property type="match status" value="1"/>
</dbReference>
<dbReference type="EMBL" id="MKQR01000011">
    <property type="protein sequence ID" value="OLR93152.1"/>
    <property type="molecule type" value="Genomic_DNA"/>
</dbReference>
<comment type="subunit">
    <text evidence="12">Homodimer. Erythronolide synthase is composed of EryAI, EryAII and EryAIII multimodular (2 modules) polypeptides each coding for a functional synthase subunit which participates in 2 of the six FAS-like elongation steps required for formation of the polyketide. Module 1, 2, 3, 4, 5, and 6 participating in biosynthesis steps 1, 2, 3, 4, 5, and 6, respectively.</text>
</comment>
<dbReference type="InterPro" id="IPR011032">
    <property type="entry name" value="GroES-like_sf"/>
</dbReference>
<dbReference type="InterPro" id="IPR014043">
    <property type="entry name" value="Acyl_transferase_dom"/>
</dbReference>
<dbReference type="PROSITE" id="PS00606">
    <property type="entry name" value="KS3_1"/>
    <property type="match status" value="3"/>
</dbReference>
<evidence type="ECO:0000256" key="14">
    <source>
        <dbReference type="PROSITE-ProRule" id="PRU01363"/>
    </source>
</evidence>